<evidence type="ECO:0000313" key="5">
    <source>
        <dbReference type="Proteomes" id="UP001205603"/>
    </source>
</evidence>
<comment type="similarity">
    <text evidence="1">Belongs to the transferase hexapeptide repeat family.</text>
</comment>
<evidence type="ECO:0000256" key="3">
    <source>
        <dbReference type="SAM" id="Phobius"/>
    </source>
</evidence>
<keyword evidence="4" id="KW-0012">Acyltransferase</keyword>
<keyword evidence="3" id="KW-1133">Transmembrane helix</keyword>
<dbReference type="InterPro" id="IPR011004">
    <property type="entry name" value="Trimer_LpxA-like_sf"/>
</dbReference>
<organism evidence="4 5">
    <name type="scientific">Coprobacter tertius</name>
    <dbReference type="NCBI Taxonomy" id="2944915"/>
    <lineage>
        <taxon>Bacteria</taxon>
        <taxon>Pseudomonadati</taxon>
        <taxon>Bacteroidota</taxon>
        <taxon>Bacteroidia</taxon>
        <taxon>Bacteroidales</taxon>
        <taxon>Barnesiellaceae</taxon>
        <taxon>Coprobacter</taxon>
    </lineage>
</organism>
<dbReference type="GO" id="GO:0016746">
    <property type="term" value="F:acyltransferase activity"/>
    <property type="evidence" value="ECO:0007669"/>
    <property type="project" value="UniProtKB-KW"/>
</dbReference>
<dbReference type="Proteomes" id="UP001205603">
    <property type="component" value="Unassembled WGS sequence"/>
</dbReference>
<dbReference type="RefSeq" id="WP_255028399.1">
    <property type="nucleotide sequence ID" value="NZ_JANDHW010000019.1"/>
</dbReference>
<evidence type="ECO:0000313" key="4">
    <source>
        <dbReference type="EMBL" id="MCP9613013.1"/>
    </source>
</evidence>
<dbReference type="CDD" id="cd04647">
    <property type="entry name" value="LbH_MAT_like"/>
    <property type="match status" value="1"/>
</dbReference>
<keyword evidence="3" id="KW-0472">Membrane</keyword>
<dbReference type="SUPFAM" id="SSF51161">
    <property type="entry name" value="Trimeric LpxA-like enzymes"/>
    <property type="match status" value="1"/>
</dbReference>
<keyword evidence="3" id="KW-0812">Transmembrane</keyword>
<evidence type="ECO:0000256" key="2">
    <source>
        <dbReference type="ARBA" id="ARBA00022679"/>
    </source>
</evidence>
<proteinExistence type="inferred from homology"/>
<keyword evidence="2" id="KW-0808">Transferase</keyword>
<dbReference type="Gene3D" id="2.160.10.10">
    <property type="entry name" value="Hexapeptide repeat proteins"/>
    <property type="match status" value="1"/>
</dbReference>
<sequence>MKHKILLMYAWFVRSLLFFLPDVPLLMRFRGFLYGLGMKKCGKDFQVTHDAIIKDLQNITVGRNCFVGNGTVLMGSGSIVVGDEVMFAPHVIVISGNHTSENGSYRYGRGDRGAIVIGDGSWVAGNSTIQKDSVLPENSVLSANSFLNKCFDIPDAIYGGVPAKLLKKKNI</sequence>
<evidence type="ECO:0000256" key="1">
    <source>
        <dbReference type="ARBA" id="ARBA00007274"/>
    </source>
</evidence>
<accession>A0ABT1MMN1</accession>
<feature type="transmembrane region" description="Helical" evidence="3">
    <location>
        <begin position="6"/>
        <end position="29"/>
    </location>
</feature>
<comment type="caution">
    <text evidence="4">The sequence shown here is derived from an EMBL/GenBank/DDBJ whole genome shotgun (WGS) entry which is preliminary data.</text>
</comment>
<dbReference type="PANTHER" id="PTHR23416:SF23">
    <property type="entry name" value="ACETYLTRANSFERASE C18B11.09C-RELATED"/>
    <property type="match status" value="1"/>
</dbReference>
<dbReference type="InterPro" id="IPR051159">
    <property type="entry name" value="Hexapeptide_acetyltransf"/>
</dbReference>
<dbReference type="PANTHER" id="PTHR23416">
    <property type="entry name" value="SIALIC ACID SYNTHASE-RELATED"/>
    <property type="match status" value="1"/>
</dbReference>
<gene>
    <name evidence="4" type="ORF">NMU02_13020</name>
</gene>
<reference evidence="4 5" key="1">
    <citation type="submission" date="2022-07" db="EMBL/GenBank/DDBJ databases">
        <title>Fecal culturing of patients with breast cancer.</title>
        <authorList>
            <person name="Teng N.M.Y."/>
            <person name="Kiu R."/>
            <person name="Evans R."/>
            <person name="Baker D.J."/>
            <person name="Zenner C."/>
            <person name="Robinson S.D."/>
            <person name="Hall L.J."/>
        </authorList>
    </citation>
    <scope>NUCLEOTIDE SEQUENCE [LARGE SCALE GENOMIC DNA]</scope>
    <source>
        <strain evidence="4 5">LH1063</strain>
    </source>
</reference>
<name>A0ABT1MMN1_9BACT</name>
<protein>
    <submittedName>
        <fullName evidence="4">Acyltransferase</fullName>
    </submittedName>
</protein>
<dbReference type="EMBL" id="JANDHW010000019">
    <property type="protein sequence ID" value="MCP9613013.1"/>
    <property type="molecule type" value="Genomic_DNA"/>
</dbReference>
<keyword evidence="5" id="KW-1185">Reference proteome</keyword>